<sequence length="188" mass="21447">MEKLLRFLVLFFVLVLTSSCGVIECVDSQFERESVAIDGESGFEVVFSNGESKFHSIKCEKYYDSMCAERGNSWRTREVGKSGEYKRSYMPVSDKSGIAFELELPNCEKLIKLNSQIQMEDISITWNRNESKTEKTELGQVTSWLGKRYNYVSTKSGVHSFKSGGYRDVPLEIIELEFTLKLNGTVVE</sequence>
<comment type="caution">
    <text evidence="1">The sequence shown here is derived from an EMBL/GenBank/DDBJ whole genome shotgun (WGS) entry which is preliminary data.</text>
</comment>
<gene>
    <name evidence="1" type="ORF">C1E24_20875</name>
</gene>
<protein>
    <recommendedName>
        <fullName evidence="3">Lipoprotein</fullName>
    </recommendedName>
</protein>
<evidence type="ECO:0008006" key="3">
    <source>
        <dbReference type="Google" id="ProtNLM"/>
    </source>
</evidence>
<dbReference type="Proteomes" id="UP000309186">
    <property type="component" value="Unassembled WGS sequence"/>
</dbReference>
<accession>A0A5R9PWQ1</accession>
<name>A0A5R9PWQ1_9GAMM</name>
<reference evidence="1 2" key="1">
    <citation type="submission" date="2018-01" db="EMBL/GenBank/DDBJ databases">
        <title>Co-occurrence of chitin degradation, pigmentation and bioactivity in marine Pseudoalteromonas.</title>
        <authorList>
            <person name="Paulsen S."/>
            <person name="Gram L."/>
            <person name="Machado H."/>
        </authorList>
    </citation>
    <scope>NUCLEOTIDE SEQUENCE [LARGE SCALE GENOMIC DNA]</scope>
    <source>
        <strain evidence="1 2">S3663</strain>
    </source>
</reference>
<organism evidence="1 2">
    <name type="scientific">Pseudoalteromonas phenolica</name>
    <dbReference type="NCBI Taxonomy" id="161398"/>
    <lineage>
        <taxon>Bacteria</taxon>
        <taxon>Pseudomonadati</taxon>
        <taxon>Pseudomonadota</taxon>
        <taxon>Gammaproteobacteria</taxon>
        <taxon>Alteromonadales</taxon>
        <taxon>Pseudoalteromonadaceae</taxon>
        <taxon>Pseudoalteromonas</taxon>
    </lineage>
</organism>
<evidence type="ECO:0000313" key="2">
    <source>
        <dbReference type="Proteomes" id="UP000309186"/>
    </source>
</evidence>
<dbReference type="AlphaFoldDB" id="A0A5R9PWQ1"/>
<evidence type="ECO:0000313" key="1">
    <source>
        <dbReference type="EMBL" id="TLX45075.1"/>
    </source>
</evidence>
<dbReference type="EMBL" id="PPSW01000083">
    <property type="protein sequence ID" value="TLX45075.1"/>
    <property type="molecule type" value="Genomic_DNA"/>
</dbReference>
<dbReference type="PROSITE" id="PS51257">
    <property type="entry name" value="PROKAR_LIPOPROTEIN"/>
    <property type="match status" value="1"/>
</dbReference>
<proteinExistence type="predicted"/>